<protein>
    <recommendedName>
        <fullName evidence="5">Lipoprotein</fullName>
    </recommendedName>
</protein>
<accession>A0A2T5J3A7</accession>
<comment type="caution">
    <text evidence="3">The sequence shown here is derived from an EMBL/GenBank/DDBJ whole genome shotgun (WGS) entry which is preliminary data.</text>
</comment>
<evidence type="ECO:0000256" key="1">
    <source>
        <dbReference type="SAM" id="MobiDB-lite"/>
    </source>
</evidence>
<evidence type="ECO:0000256" key="2">
    <source>
        <dbReference type="SAM" id="SignalP"/>
    </source>
</evidence>
<gene>
    <name evidence="3" type="ORF">C8N29_10190</name>
</gene>
<feature type="region of interest" description="Disordered" evidence="1">
    <location>
        <begin position="63"/>
        <end position="115"/>
    </location>
</feature>
<sequence length="115" mass="12358">MLKSLLSLAVLSALLTGCASSSQPSFGAKLAERSVEADKLAKQWQQGDDAVKKGEKLIKKGQSLVQEGQQDQKKGQSLIEEGQKLVENGKQQMADSETGYQKMRANPIPTSPSTP</sequence>
<dbReference type="OrthoDB" id="6264468at2"/>
<dbReference type="EMBL" id="QAON01000001">
    <property type="protein sequence ID" value="PTQ91018.1"/>
    <property type="molecule type" value="Genomic_DNA"/>
</dbReference>
<feature type="signal peptide" evidence="2">
    <location>
        <begin position="1"/>
        <end position="21"/>
    </location>
</feature>
<dbReference type="PROSITE" id="PS51257">
    <property type="entry name" value="PROKAR_LIPOPROTEIN"/>
    <property type="match status" value="1"/>
</dbReference>
<evidence type="ECO:0008006" key="5">
    <source>
        <dbReference type="Google" id="ProtNLM"/>
    </source>
</evidence>
<keyword evidence="4" id="KW-1185">Reference proteome</keyword>
<dbReference type="RefSeq" id="WP_107864047.1">
    <property type="nucleotide sequence ID" value="NZ_QAON01000001.1"/>
</dbReference>
<evidence type="ECO:0000313" key="3">
    <source>
        <dbReference type="EMBL" id="PTQ91018.1"/>
    </source>
</evidence>
<proteinExistence type="predicted"/>
<organism evidence="3 4">
    <name type="scientific">Agitococcus lubricus</name>
    <dbReference type="NCBI Taxonomy" id="1077255"/>
    <lineage>
        <taxon>Bacteria</taxon>
        <taxon>Pseudomonadati</taxon>
        <taxon>Pseudomonadota</taxon>
        <taxon>Gammaproteobacteria</taxon>
        <taxon>Moraxellales</taxon>
        <taxon>Moraxellaceae</taxon>
        <taxon>Agitococcus</taxon>
    </lineage>
</organism>
<feature type="compositionally biased region" description="Polar residues" evidence="1">
    <location>
        <begin position="89"/>
        <end position="99"/>
    </location>
</feature>
<dbReference type="AlphaFoldDB" id="A0A2T5J3A7"/>
<dbReference type="Proteomes" id="UP000244223">
    <property type="component" value="Unassembled WGS sequence"/>
</dbReference>
<name>A0A2T5J3A7_9GAMM</name>
<reference evidence="3 4" key="1">
    <citation type="submission" date="2018-04" db="EMBL/GenBank/DDBJ databases">
        <title>Genomic Encyclopedia of Archaeal and Bacterial Type Strains, Phase II (KMG-II): from individual species to whole genera.</title>
        <authorList>
            <person name="Goeker M."/>
        </authorList>
    </citation>
    <scope>NUCLEOTIDE SEQUENCE [LARGE SCALE GENOMIC DNA]</scope>
    <source>
        <strain evidence="3 4">DSM 5822</strain>
    </source>
</reference>
<keyword evidence="2" id="KW-0732">Signal</keyword>
<feature type="chain" id="PRO_5030638373" description="Lipoprotein" evidence="2">
    <location>
        <begin position="22"/>
        <end position="115"/>
    </location>
</feature>
<evidence type="ECO:0000313" key="4">
    <source>
        <dbReference type="Proteomes" id="UP000244223"/>
    </source>
</evidence>